<keyword evidence="1" id="KW-0472">Membrane</keyword>
<protein>
    <submittedName>
        <fullName evidence="2">Uncharacterized protein</fullName>
    </submittedName>
</protein>
<name>A0A6I2R5K8_FLAPL</name>
<comment type="caution">
    <text evidence="2">The sequence shown here is derived from an EMBL/GenBank/DDBJ whole genome shotgun (WGS) entry which is preliminary data.</text>
</comment>
<reference evidence="2 3" key="1">
    <citation type="journal article" date="2019" name="Nat. Med.">
        <title>A library of human gut bacterial isolates paired with longitudinal multiomics data enables mechanistic microbiome research.</title>
        <authorList>
            <person name="Poyet M."/>
            <person name="Groussin M."/>
            <person name="Gibbons S.M."/>
            <person name="Avila-Pacheco J."/>
            <person name="Jiang X."/>
            <person name="Kearney S.M."/>
            <person name="Perrotta A.R."/>
            <person name="Berdy B."/>
            <person name="Zhao S."/>
            <person name="Lieberman T.D."/>
            <person name="Swanson P.K."/>
            <person name="Smith M."/>
            <person name="Roesemann S."/>
            <person name="Alexander J.E."/>
            <person name="Rich S.A."/>
            <person name="Livny J."/>
            <person name="Vlamakis H."/>
            <person name="Clish C."/>
            <person name="Bullock K."/>
            <person name="Deik A."/>
            <person name="Scott J."/>
            <person name="Pierce K.A."/>
            <person name="Xavier R.J."/>
            <person name="Alm E.J."/>
        </authorList>
    </citation>
    <scope>NUCLEOTIDE SEQUENCE [LARGE SCALE GENOMIC DNA]</scope>
    <source>
        <strain evidence="2 3">BIOML-A2</strain>
    </source>
</reference>
<dbReference type="RefSeq" id="WP_108981704.1">
    <property type="nucleotide sequence ID" value="NZ_JAQLWY010000015.1"/>
</dbReference>
<evidence type="ECO:0000313" key="3">
    <source>
        <dbReference type="Proteomes" id="UP000434475"/>
    </source>
</evidence>
<feature type="transmembrane region" description="Helical" evidence="1">
    <location>
        <begin position="109"/>
        <end position="133"/>
    </location>
</feature>
<accession>A0A6I2R5K8</accession>
<feature type="transmembrane region" description="Helical" evidence="1">
    <location>
        <begin position="145"/>
        <end position="167"/>
    </location>
</feature>
<evidence type="ECO:0000313" key="2">
    <source>
        <dbReference type="EMBL" id="MSB20476.1"/>
    </source>
</evidence>
<sequence length="189" mass="20587">MELNTNRANLLDPSTVVDEDTCLTAGEVNDVMREIFQETLHERWRRRTKAKAYAGLVLLTASTGLLLLAKVSLAGYPQVGAHCLSGLMSMLALWLLLSPWKTGYNQKPFVIMGAVACLFGSLSSALGLTGVVPEGPAATVMGFSYILQLLCVWTAIFLAVTSAIRAIRASGISAQQLLDDEGPWEDWWR</sequence>
<feature type="transmembrane region" description="Helical" evidence="1">
    <location>
        <begin position="79"/>
        <end position="97"/>
    </location>
</feature>
<gene>
    <name evidence="2" type="ORF">GKE97_13235</name>
</gene>
<dbReference type="Proteomes" id="UP000434475">
    <property type="component" value="Unassembled WGS sequence"/>
</dbReference>
<keyword evidence="1" id="KW-1133">Transmembrane helix</keyword>
<proteinExistence type="predicted"/>
<dbReference type="EMBL" id="WKPR01000013">
    <property type="protein sequence ID" value="MSB20476.1"/>
    <property type="molecule type" value="Genomic_DNA"/>
</dbReference>
<evidence type="ECO:0000256" key="1">
    <source>
        <dbReference type="SAM" id="Phobius"/>
    </source>
</evidence>
<keyword evidence="1" id="KW-0812">Transmembrane</keyword>
<dbReference type="AlphaFoldDB" id="A0A6I2R5K8"/>
<feature type="transmembrane region" description="Helical" evidence="1">
    <location>
        <begin position="52"/>
        <end position="73"/>
    </location>
</feature>
<organism evidence="2 3">
    <name type="scientific">Flavonifractor plautii</name>
    <name type="common">Fusobacterium plautii</name>
    <dbReference type="NCBI Taxonomy" id="292800"/>
    <lineage>
        <taxon>Bacteria</taxon>
        <taxon>Bacillati</taxon>
        <taxon>Bacillota</taxon>
        <taxon>Clostridia</taxon>
        <taxon>Eubacteriales</taxon>
        <taxon>Oscillospiraceae</taxon>
        <taxon>Flavonifractor</taxon>
    </lineage>
</organism>